<dbReference type="PANTHER" id="PTHR13803">
    <property type="entry name" value="SEC24-RELATED PROTEIN"/>
    <property type="match status" value="1"/>
</dbReference>
<dbReference type="Gene3D" id="3.40.50.410">
    <property type="entry name" value="von Willebrand factor, type A domain"/>
    <property type="match status" value="2"/>
</dbReference>
<dbReference type="SUPFAM" id="SSF53300">
    <property type="entry name" value="vWA-like"/>
    <property type="match status" value="2"/>
</dbReference>
<dbReference type="InterPro" id="IPR036465">
    <property type="entry name" value="vWFA_dom_sf"/>
</dbReference>
<sequence>MENSEKEALLPSKNNSKKEQDSNFLEDSQLIQQDGIDFIPSKFVNFDMEDELQIESNDEKEKLESSEVNFELDSITEKKKKPSLLNNFICQEEENSSPKFIRSTLYQIPSNTGFFQETQIPFGFVVHPFAKLEFNEEKLNRFEFSNLNELRCTHCSSFISPTCSISKEEWKCSICSTKNLISKKTKKELLELNFFHKVDDSIQVKKGSYEVVNGKADSEFMKNYVFVIEISEYFIENDILSNILKSIKEVISTFPEGSKITIITFDNQLQFYDFSRIEEIEEKIKENIQNQKIKENIQNENQNENQIENENIQNENQIKMENENIQNENIQNENIQNENLQNENIQNENQIEMENENIQNENENQIEMENENIQKENVKNENVFWPKSKKERQIQVTKDIVMEIDPDTDTPNYRFIKKSPKINIKSLKTFIVPDIDDIIVPISSKTLVPINGKQKEILLFLDLLPKIINRKKKPSVIAFGAAVKAASKLLENIGGRIITFHSWLSIYGEGELSHHEEIPTTKSQHQFYSDLANSCRENNISIDSFVFSKGIELEVEITSKLNILTNGNLYFFNSKINRFDYEQIVGDFRKLFPQFIVYKTESTLRLPSNLQVVDVIGSQVEKKAFSNTQILMNHRINEDDIFCFYVGYNSEILSNHVCFQFEMKYLSTKGDLISRIFNIQLSTSSKYLDFFESIDQETVATLIAKQSVIQSLKTSSEQIINFLLLKLFQVFVTYKKNCQLKNYGKKLIIPEYFQYLPLYYLGLMKIPLFRQIKPIGKDDEFYLRYFLLRISAKNLIYYLNPLLIPIHQFFDSENELKSNLDQEKESLIELPEQIGLYFDSLDVSQCYLFFDGFSIFIWIGRAISPKFYGKLLNIPILEYINLQKMKLPKLENHLSKKVFEIIHYLNKETIYTPQIGIMKRGDSFEFQLFSRLIEEKIFGFFSYSQLLKKIQKGLKEMEEETKEN</sequence>
<dbReference type="GO" id="GO:0006886">
    <property type="term" value="P:intracellular protein transport"/>
    <property type="evidence" value="ECO:0007669"/>
    <property type="project" value="InterPro"/>
</dbReference>
<dbReference type="GO" id="GO:0090110">
    <property type="term" value="P:COPII-coated vesicle cargo loading"/>
    <property type="evidence" value="ECO:0007669"/>
    <property type="project" value="TreeGrafter"/>
</dbReference>
<dbReference type="Proteomes" id="UP001149090">
    <property type="component" value="Unassembled WGS sequence"/>
</dbReference>
<dbReference type="Pfam" id="PF04811">
    <property type="entry name" value="Sec23_trunk"/>
    <property type="match status" value="2"/>
</dbReference>
<feature type="coiled-coil region" evidence="1">
    <location>
        <begin position="283"/>
        <end position="381"/>
    </location>
</feature>
<dbReference type="InterPro" id="IPR036180">
    <property type="entry name" value="Gelsolin-like_dom_sf"/>
</dbReference>
<accession>A0A9Q0LW94</accession>
<dbReference type="InterPro" id="IPR029006">
    <property type="entry name" value="ADF-H/Gelsolin-like_dom_sf"/>
</dbReference>
<dbReference type="GO" id="GO:0008270">
    <property type="term" value="F:zinc ion binding"/>
    <property type="evidence" value="ECO:0007669"/>
    <property type="project" value="InterPro"/>
</dbReference>
<dbReference type="OrthoDB" id="49016at2759"/>
<dbReference type="Pfam" id="PF04815">
    <property type="entry name" value="Sec23_helical"/>
    <property type="match status" value="1"/>
</dbReference>
<dbReference type="SUPFAM" id="SSF82754">
    <property type="entry name" value="C-terminal, gelsolin-like domain of Sec23/24"/>
    <property type="match status" value="1"/>
</dbReference>
<evidence type="ECO:0000256" key="1">
    <source>
        <dbReference type="SAM" id="Coils"/>
    </source>
</evidence>
<keyword evidence="6" id="KW-1185">Reference proteome</keyword>
<dbReference type="InterPro" id="IPR006900">
    <property type="entry name" value="Sec23/24_helical_dom"/>
</dbReference>
<keyword evidence="1" id="KW-0175">Coiled coil</keyword>
<feature type="domain" description="Sec23/Sec24 trunk" evidence="3">
    <location>
        <begin position="223"/>
        <end position="289"/>
    </location>
</feature>
<dbReference type="SUPFAM" id="SSF81995">
    <property type="entry name" value="beta-sandwich domain of Sec23/24"/>
    <property type="match status" value="1"/>
</dbReference>
<evidence type="ECO:0000256" key="2">
    <source>
        <dbReference type="SAM" id="MobiDB-lite"/>
    </source>
</evidence>
<dbReference type="InterPro" id="IPR036174">
    <property type="entry name" value="Znf_Sec23_Sec24_sf"/>
</dbReference>
<dbReference type="Gene3D" id="3.40.20.10">
    <property type="entry name" value="Severin"/>
    <property type="match status" value="1"/>
</dbReference>
<dbReference type="InterPro" id="IPR006896">
    <property type="entry name" value="Sec23/24_trunk_dom"/>
</dbReference>
<gene>
    <name evidence="5" type="ORF">M0811_04918</name>
</gene>
<evidence type="ECO:0000313" key="6">
    <source>
        <dbReference type="Proteomes" id="UP001149090"/>
    </source>
</evidence>
<feature type="domain" description="Sec23/Sec24 helical" evidence="4">
    <location>
        <begin position="695"/>
        <end position="796"/>
    </location>
</feature>
<reference evidence="5" key="1">
    <citation type="submission" date="2022-10" db="EMBL/GenBank/DDBJ databases">
        <title>Novel sulphate-reducing endosymbionts in the free-living metamonad Anaeramoeba.</title>
        <authorList>
            <person name="Jerlstrom-Hultqvist J."/>
            <person name="Cepicka I."/>
            <person name="Gallot-Lavallee L."/>
            <person name="Salas-Leiva D."/>
            <person name="Curtis B.A."/>
            <person name="Zahonova K."/>
            <person name="Pipaliya S."/>
            <person name="Dacks J."/>
            <person name="Roger A.J."/>
        </authorList>
    </citation>
    <scope>NUCLEOTIDE SEQUENCE</scope>
    <source>
        <strain evidence="5">BMAN</strain>
    </source>
</reference>
<dbReference type="EMBL" id="JAPDFW010000053">
    <property type="protein sequence ID" value="KAJ5078593.1"/>
    <property type="molecule type" value="Genomic_DNA"/>
</dbReference>
<dbReference type="AlphaFoldDB" id="A0A9Q0LW94"/>
<dbReference type="GO" id="GO:0070971">
    <property type="term" value="C:endoplasmic reticulum exit site"/>
    <property type="evidence" value="ECO:0007669"/>
    <property type="project" value="TreeGrafter"/>
</dbReference>
<dbReference type="GO" id="GO:0000149">
    <property type="term" value="F:SNARE binding"/>
    <property type="evidence" value="ECO:0007669"/>
    <property type="project" value="TreeGrafter"/>
</dbReference>
<organism evidence="5 6">
    <name type="scientific">Anaeramoeba ignava</name>
    <name type="common">Anaerobic marine amoeba</name>
    <dbReference type="NCBI Taxonomy" id="1746090"/>
    <lineage>
        <taxon>Eukaryota</taxon>
        <taxon>Metamonada</taxon>
        <taxon>Anaeramoebidae</taxon>
        <taxon>Anaeramoeba</taxon>
    </lineage>
</organism>
<dbReference type="InterPro" id="IPR036175">
    <property type="entry name" value="Sec23/24_helical_dom_sf"/>
</dbReference>
<evidence type="ECO:0000259" key="4">
    <source>
        <dbReference type="Pfam" id="PF04815"/>
    </source>
</evidence>
<evidence type="ECO:0000313" key="5">
    <source>
        <dbReference type="EMBL" id="KAJ5078593.1"/>
    </source>
</evidence>
<feature type="region of interest" description="Disordered" evidence="2">
    <location>
        <begin position="1"/>
        <end position="24"/>
    </location>
</feature>
<dbReference type="Gene3D" id="2.60.40.1670">
    <property type="entry name" value="beta-sandwich domain of Sec23/24"/>
    <property type="match status" value="1"/>
</dbReference>
<proteinExistence type="predicted"/>
<dbReference type="SUPFAM" id="SSF82919">
    <property type="entry name" value="Zn-finger domain of Sec23/24"/>
    <property type="match status" value="1"/>
</dbReference>
<protein>
    <submittedName>
        <fullName evidence="5">Sec24-related protein</fullName>
    </submittedName>
</protein>
<evidence type="ECO:0000259" key="3">
    <source>
        <dbReference type="Pfam" id="PF04811"/>
    </source>
</evidence>
<feature type="domain" description="Sec23/Sec24 trunk" evidence="3">
    <location>
        <begin position="425"/>
        <end position="590"/>
    </location>
</feature>
<dbReference type="InterPro" id="IPR050550">
    <property type="entry name" value="SEC23_SEC24_subfamily"/>
</dbReference>
<name>A0A9Q0LW94_ANAIG</name>
<dbReference type="Gene3D" id="1.20.120.730">
    <property type="entry name" value="Sec23/Sec24 helical domain"/>
    <property type="match status" value="1"/>
</dbReference>
<dbReference type="GO" id="GO:0030127">
    <property type="term" value="C:COPII vesicle coat"/>
    <property type="evidence" value="ECO:0007669"/>
    <property type="project" value="InterPro"/>
</dbReference>
<dbReference type="SUPFAM" id="SSF81811">
    <property type="entry name" value="Helical domain of Sec23/24"/>
    <property type="match status" value="1"/>
</dbReference>
<comment type="caution">
    <text evidence="5">The sequence shown here is derived from an EMBL/GenBank/DDBJ whole genome shotgun (WGS) entry which is preliminary data.</text>
</comment>